<evidence type="ECO:0000313" key="2">
    <source>
        <dbReference type="Proteomes" id="UP000316621"/>
    </source>
</evidence>
<organism evidence="1 2">
    <name type="scientific">Papaver somniferum</name>
    <name type="common">Opium poppy</name>
    <dbReference type="NCBI Taxonomy" id="3469"/>
    <lineage>
        <taxon>Eukaryota</taxon>
        <taxon>Viridiplantae</taxon>
        <taxon>Streptophyta</taxon>
        <taxon>Embryophyta</taxon>
        <taxon>Tracheophyta</taxon>
        <taxon>Spermatophyta</taxon>
        <taxon>Magnoliopsida</taxon>
        <taxon>Ranunculales</taxon>
        <taxon>Papaveraceae</taxon>
        <taxon>Papaveroideae</taxon>
        <taxon>Papaver</taxon>
    </lineage>
</organism>
<dbReference type="Proteomes" id="UP000316621">
    <property type="component" value="Chromosome 6"/>
</dbReference>
<name>A0A4Y7JY50_PAPSO</name>
<dbReference type="AlphaFoldDB" id="A0A4Y7JY50"/>
<proteinExistence type="predicted"/>
<keyword evidence="2" id="KW-1185">Reference proteome</keyword>
<reference evidence="1 2" key="1">
    <citation type="journal article" date="2018" name="Science">
        <title>The opium poppy genome and morphinan production.</title>
        <authorList>
            <person name="Guo L."/>
            <person name="Winzer T."/>
            <person name="Yang X."/>
            <person name="Li Y."/>
            <person name="Ning Z."/>
            <person name="He Z."/>
            <person name="Teodor R."/>
            <person name="Lu Y."/>
            <person name="Bowser T.A."/>
            <person name="Graham I.A."/>
            <person name="Ye K."/>
        </authorList>
    </citation>
    <scope>NUCLEOTIDE SEQUENCE [LARGE SCALE GENOMIC DNA]</scope>
    <source>
        <strain evidence="2">cv. HN1</strain>
        <tissue evidence="1">Leaves</tissue>
    </source>
</reference>
<sequence>MSAYPVISRYFDRCCSRA</sequence>
<protein>
    <submittedName>
        <fullName evidence="1">Uncharacterized protein</fullName>
    </submittedName>
</protein>
<accession>A0A4Y7JY50</accession>
<dbReference type="EMBL" id="CM010720">
    <property type="protein sequence ID" value="RZC64960.1"/>
    <property type="molecule type" value="Genomic_DNA"/>
</dbReference>
<evidence type="ECO:0000313" key="1">
    <source>
        <dbReference type="EMBL" id="RZC64960.1"/>
    </source>
</evidence>
<gene>
    <name evidence="1" type="ORF">C5167_008651</name>
</gene>